<feature type="region of interest" description="Disordered" evidence="1">
    <location>
        <begin position="1"/>
        <end position="34"/>
    </location>
</feature>
<sequence length="77" mass="8575">MAFGKGPKESVPAQSPLGRNTVTRGKNRSRMDPGCRILWEGTPGSFLLIITARQIFAPAQDRKYWRWVSLSNVGEGQ</sequence>
<dbReference type="AlphaFoldDB" id="A0A150MEN7"/>
<evidence type="ECO:0000313" key="3">
    <source>
        <dbReference type="Proteomes" id="UP000075683"/>
    </source>
</evidence>
<proteinExistence type="predicted"/>
<dbReference type="EMBL" id="LQYT01000008">
    <property type="protein sequence ID" value="KYD22742.1"/>
    <property type="molecule type" value="Genomic_DNA"/>
</dbReference>
<name>A0A150MEN7_9BACI</name>
<dbReference type="Proteomes" id="UP000075683">
    <property type="component" value="Unassembled WGS sequence"/>
</dbReference>
<reference evidence="2 3" key="1">
    <citation type="submission" date="2016-01" db="EMBL/GenBank/DDBJ databases">
        <title>Draft Genome Sequences of Seven Thermophilic Sporeformers Isolated from Foods.</title>
        <authorList>
            <person name="Berendsen E.M."/>
            <person name="Wells-Bennik M.H."/>
            <person name="Krawcyk A.O."/>
            <person name="De Jong A."/>
            <person name="Holsappel S."/>
            <person name="Eijlander R.T."/>
            <person name="Kuipers O.P."/>
        </authorList>
    </citation>
    <scope>NUCLEOTIDE SEQUENCE [LARGE SCALE GENOMIC DNA]</scope>
    <source>
        <strain evidence="2 3">B4135</strain>
    </source>
</reference>
<comment type="caution">
    <text evidence="2">The sequence shown here is derived from an EMBL/GenBank/DDBJ whole genome shotgun (WGS) entry which is preliminary data.</text>
</comment>
<organism evidence="2 3">
    <name type="scientific">Caldibacillus debilis</name>
    <dbReference type="NCBI Taxonomy" id="301148"/>
    <lineage>
        <taxon>Bacteria</taxon>
        <taxon>Bacillati</taxon>
        <taxon>Bacillota</taxon>
        <taxon>Bacilli</taxon>
        <taxon>Bacillales</taxon>
        <taxon>Bacillaceae</taxon>
        <taxon>Caldibacillus</taxon>
    </lineage>
</organism>
<protein>
    <submittedName>
        <fullName evidence="2">Uncharacterized protein</fullName>
    </submittedName>
</protein>
<evidence type="ECO:0000256" key="1">
    <source>
        <dbReference type="SAM" id="MobiDB-lite"/>
    </source>
</evidence>
<dbReference type="STRING" id="301148.B4135_1077"/>
<accession>A0A150MEN7</accession>
<evidence type="ECO:0000313" key="2">
    <source>
        <dbReference type="EMBL" id="KYD22742.1"/>
    </source>
</evidence>
<gene>
    <name evidence="2" type="ORF">B4135_1077</name>
</gene>